<dbReference type="InterPro" id="IPR036291">
    <property type="entry name" value="NAD(P)-bd_dom_sf"/>
</dbReference>
<name>A0A931DPG2_9ACTN</name>
<gene>
    <name evidence="2" type="ORF">IW256_005013</name>
</gene>
<feature type="domain" description="NAD-dependent epimerase/dehydratase" evidence="1">
    <location>
        <begin position="3"/>
        <end position="228"/>
    </location>
</feature>
<reference evidence="2" key="1">
    <citation type="submission" date="2020-11" db="EMBL/GenBank/DDBJ databases">
        <title>Sequencing the genomes of 1000 actinobacteria strains.</title>
        <authorList>
            <person name="Klenk H.-P."/>
        </authorList>
    </citation>
    <scope>NUCLEOTIDE SEQUENCE</scope>
    <source>
        <strain evidence="2">DSM 43175</strain>
    </source>
</reference>
<evidence type="ECO:0000313" key="3">
    <source>
        <dbReference type="Proteomes" id="UP000614047"/>
    </source>
</evidence>
<dbReference type="SUPFAM" id="SSF50475">
    <property type="entry name" value="FMN-binding split barrel"/>
    <property type="match status" value="1"/>
</dbReference>
<dbReference type="InterPro" id="IPR012349">
    <property type="entry name" value="Split_barrel_FMN-bd"/>
</dbReference>
<dbReference type="InterPro" id="IPR001509">
    <property type="entry name" value="Epimerase_deHydtase"/>
</dbReference>
<dbReference type="GO" id="GO:0005737">
    <property type="term" value="C:cytoplasm"/>
    <property type="evidence" value="ECO:0007669"/>
    <property type="project" value="TreeGrafter"/>
</dbReference>
<accession>A0A931DPG2</accession>
<comment type="caution">
    <text evidence="2">The sequence shown here is derived from an EMBL/GenBank/DDBJ whole genome shotgun (WGS) entry which is preliminary data.</text>
</comment>
<dbReference type="Gene3D" id="2.30.110.10">
    <property type="entry name" value="Electron Transport, Fmn-binding Protein, Chain A"/>
    <property type="match status" value="1"/>
</dbReference>
<sequence>MRILLTGASGFVGSHTVRAMLDAGHRPRALVRDPGRTARVLEGLGVPAGEVEMVRGDMLDAASVDAALDGCDAAVHTAAAIGVTAPSGGRGAPGDLVRVNVTGTRNVVGGAVARGLERVVHVSTIAVFVPPAGPVITPGGPLAAPRTEYGRSKLASERYVRDLQEQGAPVTIVYPGGVCGPHQPTLDAMMEGLASALNLAWPLPPGGVSIIDVRDLADALTRAVTTPAPGRLMLGGHYLTWRRCAALCDELTGVRSRHFPVPAGVMLGAGSALDAAKRVRRFDYALTRDAAEFMVTLVPTDDAPTLDALSLTLRPVEETVEDGLRWLAEAGHLRRAGRLAPPGSTAKERSMPTLLQRTLGPLFQRISGSRWFAKIGPRVVPPLDRALHKASGGRFLLGQALVPSLVLTTTGAVSGLPRQAPLACMPEPDGSWIVVGSNFGREKHPAWSGNLLKHPEAEVGFRGRTVKVTARLLDEDERAEVWPRLVRVWPVYDRYVERTERRLRVFRLTPIP</sequence>
<dbReference type="Pfam" id="PF04075">
    <property type="entry name" value="F420H2_quin_red"/>
    <property type="match status" value="1"/>
</dbReference>
<dbReference type="Pfam" id="PF01370">
    <property type="entry name" value="Epimerase"/>
    <property type="match status" value="1"/>
</dbReference>
<dbReference type="GO" id="GO:0004029">
    <property type="term" value="F:aldehyde dehydrogenase (NAD+) activity"/>
    <property type="evidence" value="ECO:0007669"/>
    <property type="project" value="TreeGrafter"/>
</dbReference>
<dbReference type="NCBIfam" id="TIGR00026">
    <property type="entry name" value="hi_GC_TIGR00026"/>
    <property type="match status" value="1"/>
</dbReference>
<dbReference type="EMBL" id="JADOUA010000001">
    <property type="protein sequence ID" value="MBG6090900.1"/>
    <property type="molecule type" value="Genomic_DNA"/>
</dbReference>
<dbReference type="Gene3D" id="3.40.50.720">
    <property type="entry name" value="NAD(P)-binding Rossmann-like Domain"/>
    <property type="match status" value="1"/>
</dbReference>
<dbReference type="RefSeq" id="WP_231403916.1">
    <property type="nucleotide sequence ID" value="NZ_BAABES010000001.1"/>
</dbReference>
<dbReference type="Proteomes" id="UP000614047">
    <property type="component" value="Unassembled WGS sequence"/>
</dbReference>
<dbReference type="PANTHER" id="PTHR48079:SF6">
    <property type="entry name" value="NAD(P)-BINDING DOMAIN-CONTAINING PROTEIN-RELATED"/>
    <property type="match status" value="1"/>
</dbReference>
<proteinExistence type="predicted"/>
<dbReference type="SUPFAM" id="SSF51735">
    <property type="entry name" value="NAD(P)-binding Rossmann-fold domains"/>
    <property type="match status" value="1"/>
</dbReference>
<dbReference type="InterPro" id="IPR004378">
    <property type="entry name" value="F420H2_quin_Rdtase"/>
</dbReference>
<evidence type="ECO:0000259" key="1">
    <source>
        <dbReference type="Pfam" id="PF01370"/>
    </source>
</evidence>
<evidence type="ECO:0000313" key="2">
    <source>
        <dbReference type="EMBL" id="MBG6090900.1"/>
    </source>
</evidence>
<keyword evidence="3" id="KW-1185">Reference proteome</keyword>
<protein>
    <submittedName>
        <fullName evidence="2">Deazaflavin-dependent oxidoreductase (Nitroreductase family)</fullName>
    </submittedName>
</protein>
<organism evidence="2 3">
    <name type="scientific">Actinomadura viridis</name>
    <dbReference type="NCBI Taxonomy" id="58110"/>
    <lineage>
        <taxon>Bacteria</taxon>
        <taxon>Bacillati</taxon>
        <taxon>Actinomycetota</taxon>
        <taxon>Actinomycetes</taxon>
        <taxon>Streptosporangiales</taxon>
        <taxon>Thermomonosporaceae</taxon>
        <taxon>Actinomadura</taxon>
    </lineage>
</organism>
<dbReference type="InterPro" id="IPR051783">
    <property type="entry name" value="NAD(P)-dependent_oxidoreduct"/>
</dbReference>
<dbReference type="PANTHER" id="PTHR48079">
    <property type="entry name" value="PROTEIN YEEZ"/>
    <property type="match status" value="1"/>
</dbReference>
<dbReference type="AlphaFoldDB" id="A0A931DPG2"/>